<dbReference type="AlphaFoldDB" id="A0A7Y9KIG0"/>
<comment type="caution">
    <text evidence="1">The sequence shown here is derived from an EMBL/GenBank/DDBJ whole genome shotgun (WGS) entry which is preliminary data.</text>
</comment>
<name>A0A7Y9KIG0_9MICO</name>
<evidence type="ECO:0008006" key="3">
    <source>
        <dbReference type="Google" id="ProtNLM"/>
    </source>
</evidence>
<evidence type="ECO:0000313" key="1">
    <source>
        <dbReference type="EMBL" id="NYE20512.1"/>
    </source>
</evidence>
<gene>
    <name evidence="1" type="ORF">BJ991_002540</name>
</gene>
<sequence>MAGVGRISLLIDSPLRTVWLAFRGLEPEVRKQITSHTKRIAEPVWQETTREHALSRLQQRVLAGTSRVGVSGLSVTLRAGGGGRLSSGTPTSQLSHAVAFGASPNKQQRVPAHSRKGHPVRAHTRRLGTRFNPPRRGGYVVFPAAREVIPRMASLVVQTTIRTVHELREKVGR</sequence>
<dbReference type="EMBL" id="JACCBV010000001">
    <property type="protein sequence ID" value="NYE20512.1"/>
    <property type="molecule type" value="Genomic_DNA"/>
</dbReference>
<reference evidence="1 2" key="1">
    <citation type="submission" date="2020-07" db="EMBL/GenBank/DDBJ databases">
        <title>Sequencing the genomes of 1000 actinobacteria strains.</title>
        <authorList>
            <person name="Klenk H.-P."/>
        </authorList>
    </citation>
    <scope>NUCLEOTIDE SEQUENCE [LARGE SCALE GENOMIC DNA]</scope>
    <source>
        <strain evidence="1 2">DSM 24662</strain>
    </source>
</reference>
<dbReference type="Proteomes" id="UP000576969">
    <property type="component" value="Unassembled WGS sequence"/>
</dbReference>
<protein>
    <recommendedName>
        <fullName evidence="3">HK97 gp10 family phage protein</fullName>
    </recommendedName>
</protein>
<accession>A0A7Y9KIG0</accession>
<dbReference type="RefSeq" id="WP_179490537.1">
    <property type="nucleotide sequence ID" value="NZ_JACCBV010000001.1"/>
</dbReference>
<organism evidence="1 2">
    <name type="scientific">Microbacterium immunditiarum</name>
    <dbReference type="NCBI Taxonomy" id="337480"/>
    <lineage>
        <taxon>Bacteria</taxon>
        <taxon>Bacillati</taxon>
        <taxon>Actinomycetota</taxon>
        <taxon>Actinomycetes</taxon>
        <taxon>Micrococcales</taxon>
        <taxon>Microbacteriaceae</taxon>
        <taxon>Microbacterium</taxon>
    </lineage>
</organism>
<proteinExistence type="predicted"/>
<evidence type="ECO:0000313" key="2">
    <source>
        <dbReference type="Proteomes" id="UP000576969"/>
    </source>
</evidence>
<keyword evidence="2" id="KW-1185">Reference proteome</keyword>